<dbReference type="HOGENOM" id="CLU_025881_0_0_1"/>
<reference evidence="3" key="1">
    <citation type="journal article" date="2012" name="BMC Genomics">
        <title>Genome sequence of the necrotrophic fungus Penicillium digitatum, the main postharvest pathogen of citrus.</title>
        <authorList>
            <person name="Marcet-Houben M."/>
            <person name="Ballester A.-R."/>
            <person name="de la Fuente B."/>
            <person name="Harries E."/>
            <person name="Marcos J.F."/>
            <person name="Gonzalez-Candelas L."/>
            <person name="Gabaldon T."/>
        </authorList>
    </citation>
    <scope>NUCLEOTIDE SEQUENCE [LARGE SCALE GENOMIC DNA]</scope>
    <source>
        <strain evidence="3">PHI26 / CECT 20796</strain>
    </source>
</reference>
<dbReference type="OrthoDB" id="4955151at2759"/>
<dbReference type="InParanoid" id="K9GBS2"/>
<dbReference type="eggNOG" id="ENOG502SK2H">
    <property type="taxonomic scope" value="Eukaryota"/>
</dbReference>
<evidence type="ECO:0000313" key="3">
    <source>
        <dbReference type="Proteomes" id="UP000009882"/>
    </source>
</evidence>
<organism evidence="2 3">
    <name type="scientific">Penicillium digitatum (strain PHI26 / CECT 20796)</name>
    <name type="common">Green mold</name>
    <dbReference type="NCBI Taxonomy" id="1170229"/>
    <lineage>
        <taxon>Eukaryota</taxon>
        <taxon>Fungi</taxon>
        <taxon>Dikarya</taxon>
        <taxon>Ascomycota</taxon>
        <taxon>Pezizomycotina</taxon>
        <taxon>Eurotiomycetes</taxon>
        <taxon>Eurotiomycetidae</taxon>
        <taxon>Eurotiales</taxon>
        <taxon>Aspergillaceae</taxon>
        <taxon>Penicillium</taxon>
    </lineage>
</organism>
<feature type="region of interest" description="Disordered" evidence="1">
    <location>
        <begin position="47"/>
        <end position="73"/>
    </location>
</feature>
<gene>
    <name evidence="2" type="ORF">PDIG_08680</name>
</gene>
<evidence type="ECO:0000256" key="1">
    <source>
        <dbReference type="SAM" id="MobiDB-lite"/>
    </source>
</evidence>
<dbReference type="Proteomes" id="UP000009882">
    <property type="component" value="Unassembled WGS sequence"/>
</dbReference>
<keyword evidence="3" id="KW-1185">Reference proteome</keyword>
<sequence>MPYIARTSPLSGLALSGGLIDPRAGEQSHFDKRMNCQDITDLISNPEISPLKSKNEMVGTSPNTRSMPRRKPGTEYQAKFDKILSCSRKIGLSSRKKSSDQPLSDLVPGLITCGGLSRSPAFDCLPVVSHWGDRTGETSAEDPNATVSLASTWGTTHLIGEGTTMACPLGAPCWSLKTHGIRPVEAGSSKFSQEYHPETDTLTTTVNLARHLDTAQTGGIIAAASSISWMRNTRVADTVDCAIGSLADVAVILAARDKVFSTGKTEHLPFAEVRGVEMPSWCSARKPLPPKLSGVAFSPDQATIDVIKSQNCEGPMLNTSIFFLERNLQPGHLWRLNHNDAMAEIFASAFSDVAAVAEVSASAGPHITDVRIILGCNYGCIRQKTKIEDAYSDSSRPCVVVWDDLARLARFKQADAVFCHVYYDAGGGEKMAAIAGLGCVAHDWIDLGADVACGEVSNVIPSLTGGSLEEEALAEVYSRLIGALVWCRDNDPYNPAALSILVTHWWQLSNCRHRPISLLGRTDLGISAAIAATLPDERPSLEHFRACGTQIERGERPLANAEARLQSVLSADPLPETRAVIEVLVNPVLDYVKGAETLPSESEYVGAILAAALTYPQGQEIMELWDLTIVMWECGAMRGAGVAGLCYTHTGKANCDRARDDLSDTTWT</sequence>
<dbReference type="OMA" id="AHDWIDL"/>
<proteinExistence type="predicted"/>
<dbReference type="EMBL" id="AKCT01000036">
    <property type="protein sequence ID" value="EKV18554.1"/>
    <property type="molecule type" value="Genomic_DNA"/>
</dbReference>
<accession>K9GBS2</accession>
<protein>
    <submittedName>
        <fullName evidence="2">Uncharacterized protein</fullName>
    </submittedName>
</protein>
<comment type="caution">
    <text evidence="2">The sequence shown here is derived from an EMBL/GenBank/DDBJ whole genome shotgun (WGS) entry which is preliminary data.</text>
</comment>
<evidence type="ECO:0000313" key="2">
    <source>
        <dbReference type="EMBL" id="EKV18554.1"/>
    </source>
</evidence>
<name>K9GBS2_PEND2</name>
<dbReference type="AlphaFoldDB" id="K9GBS2"/>